<evidence type="ECO:0000313" key="11">
    <source>
        <dbReference type="EMBL" id="KAJ7385583.1"/>
    </source>
</evidence>
<keyword evidence="7 8" id="KW-0539">Nucleus</keyword>
<dbReference type="EMBL" id="MU825880">
    <property type="protein sequence ID" value="KAJ7385583.1"/>
    <property type="molecule type" value="Genomic_DNA"/>
</dbReference>
<reference evidence="11" key="1">
    <citation type="submission" date="2023-01" db="EMBL/GenBank/DDBJ databases">
        <title>Genome assembly of the deep-sea coral Lophelia pertusa.</title>
        <authorList>
            <person name="Herrera S."/>
            <person name="Cordes E."/>
        </authorList>
    </citation>
    <scope>NUCLEOTIDE SEQUENCE</scope>
    <source>
        <strain evidence="11">USNM1676648</strain>
        <tissue evidence="11">Polyp</tissue>
    </source>
</reference>
<evidence type="ECO:0000256" key="5">
    <source>
        <dbReference type="ARBA" id="ARBA00022728"/>
    </source>
</evidence>
<accession>A0A9W9ZRG7</accession>
<name>A0A9W9ZRG7_9CNID</name>
<dbReference type="GO" id="GO:0005681">
    <property type="term" value="C:spliceosomal complex"/>
    <property type="evidence" value="ECO:0007669"/>
    <property type="project" value="UniProtKB-UniRule"/>
</dbReference>
<feature type="region of interest" description="Disordered" evidence="9">
    <location>
        <begin position="1"/>
        <end position="56"/>
    </location>
</feature>
<feature type="region of interest" description="Disordered" evidence="9">
    <location>
        <begin position="186"/>
        <end position="224"/>
    </location>
</feature>
<feature type="compositionally biased region" description="Basic residues" evidence="9">
    <location>
        <begin position="1"/>
        <end position="10"/>
    </location>
</feature>
<proteinExistence type="inferred from homology"/>
<keyword evidence="5 8" id="KW-0747">Spliceosome</keyword>
<comment type="caution">
    <text evidence="11">The sequence shown here is derived from an EMBL/GenBank/DDBJ whole genome shotgun (WGS) entry which is preliminary data.</text>
</comment>
<comment type="similarity">
    <text evidence="2 8">Belongs to the SLU7 family.</text>
</comment>
<dbReference type="InterPro" id="IPR021715">
    <property type="entry name" value="Slu7_dom"/>
</dbReference>
<comment type="subcellular location">
    <subcellularLocation>
        <location evidence="1 8">Nucleus</location>
    </subcellularLocation>
</comment>
<evidence type="ECO:0000256" key="6">
    <source>
        <dbReference type="ARBA" id="ARBA00023187"/>
    </source>
</evidence>
<dbReference type="GO" id="GO:0000398">
    <property type="term" value="P:mRNA splicing, via spliceosome"/>
    <property type="evidence" value="ECO:0007669"/>
    <property type="project" value="UniProtKB-UniRule"/>
</dbReference>
<dbReference type="InterPro" id="IPR039974">
    <property type="entry name" value="Splicing_factor_SLU7"/>
</dbReference>
<dbReference type="PANTHER" id="PTHR12942:SF2">
    <property type="entry name" value="PRE-MRNA-SPLICING FACTOR SLU7"/>
    <property type="match status" value="1"/>
</dbReference>
<dbReference type="PANTHER" id="PTHR12942">
    <property type="entry name" value="STEP II SPLICING FACTOR SLU7"/>
    <property type="match status" value="1"/>
</dbReference>
<evidence type="ECO:0000256" key="3">
    <source>
        <dbReference type="ARBA" id="ARBA00021377"/>
    </source>
</evidence>
<feature type="compositionally biased region" description="Basic and acidic residues" evidence="9">
    <location>
        <begin position="15"/>
        <end position="38"/>
    </location>
</feature>
<keyword evidence="12" id="KW-1185">Reference proteome</keyword>
<evidence type="ECO:0000256" key="9">
    <source>
        <dbReference type="SAM" id="MobiDB-lite"/>
    </source>
</evidence>
<comment type="function">
    <text evidence="8">Involved in pre-mRNA splicing.</text>
</comment>
<feature type="compositionally biased region" description="Acidic residues" evidence="9">
    <location>
        <begin position="206"/>
        <end position="216"/>
    </location>
</feature>
<evidence type="ECO:0000313" key="12">
    <source>
        <dbReference type="Proteomes" id="UP001163046"/>
    </source>
</evidence>
<organism evidence="11 12">
    <name type="scientific">Desmophyllum pertusum</name>
    <dbReference type="NCBI Taxonomy" id="174260"/>
    <lineage>
        <taxon>Eukaryota</taxon>
        <taxon>Metazoa</taxon>
        <taxon>Cnidaria</taxon>
        <taxon>Anthozoa</taxon>
        <taxon>Hexacorallia</taxon>
        <taxon>Scleractinia</taxon>
        <taxon>Caryophylliina</taxon>
        <taxon>Caryophylliidae</taxon>
        <taxon>Desmophyllum</taxon>
    </lineage>
</organism>
<keyword evidence="4 8" id="KW-0507">mRNA processing</keyword>
<evidence type="ECO:0000256" key="1">
    <source>
        <dbReference type="ARBA" id="ARBA00004123"/>
    </source>
</evidence>
<evidence type="ECO:0000256" key="8">
    <source>
        <dbReference type="RuleBase" id="RU367071"/>
    </source>
</evidence>
<keyword evidence="6 8" id="KW-0508">mRNA splicing</keyword>
<comment type="subunit">
    <text evidence="8">Associated with the spliceosome.</text>
</comment>
<dbReference type="AlphaFoldDB" id="A0A9W9ZRG7"/>
<dbReference type="OrthoDB" id="249612at2759"/>
<evidence type="ECO:0000256" key="2">
    <source>
        <dbReference type="ARBA" id="ARBA00007203"/>
    </source>
</evidence>
<dbReference type="Proteomes" id="UP001163046">
    <property type="component" value="Unassembled WGS sequence"/>
</dbReference>
<dbReference type="Pfam" id="PF11708">
    <property type="entry name" value="Slu7"/>
    <property type="match status" value="1"/>
</dbReference>
<gene>
    <name evidence="11" type="primary">SLU7_1</name>
    <name evidence="11" type="ORF">OS493_015167</name>
</gene>
<feature type="domain" description="Pre-mRNA-splicing factor SLU7" evidence="10">
    <location>
        <begin position="155"/>
        <end position="384"/>
    </location>
</feature>
<evidence type="ECO:0000256" key="4">
    <source>
        <dbReference type="ARBA" id="ARBA00022664"/>
    </source>
</evidence>
<protein>
    <recommendedName>
        <fullName evidence="3 8">Pre-mRNA-splicing factor SLU7</fullName>
    </recommendedName>
</protein>
<evidence type="ECO:0000259" key="10">
    <source>
        <dbReference type="Pfam" id="PF11708"/>
    </source>
</evidence>
<dbReference type="GO" id="GO:0030628">
    <property type="term" value="F:pre-mRNA 3'-splice site binding"/>
    <property type="evidence" value="ECO:0007669"/>
    <property type="project" value="UniProtKB-UniRule"/>
</dbReference>
<sequence>MDYGKAKHKMAANSEDPKSQKKSRLDWRKEKELEEARKAGTAPALTDEEGKDINPHIPQYISEAPWYYGTSRPTLKHQRPQEEKQKQFSALNEWYNRGNQVAPAATKFRKGACENCGAMTHKKKHCLERPRRVGARFTGDDIKADEQMQPQLSFDYDGKRDRWNGFNNDDYRKIVDEHAKLEMAKQHLKSEKLEEELAEGKKPEVVDDPDSEDEDKYADRADMPGQKFDTKRRTTVRNLRIREDTAKYLHNLDPDSAYYDPKTRSMRENPFNEQDGFANNVTYEGITLFVFSGDTQKMATTQMFAWEAYEKGADVHLQADPTKLELLHKEYRVKKGDFEQDKKLSILDKYGGEEHLNAPSKDLLLAQTEHYVNTQELEGLLKVKTKLLQNPNMRKMCTQTIILVFGDHTGRKGGGVMAVATPLLETHTVQATLGKLLLLQGSLHLLQMQQG</sequence>
<evidence type="ECO:0000256" key="7">
    <source>
        <dbReference type="ARBA" id="ARBA00023242"/>
    </source>
</evidence>